<proteinExistence type="predicted"/>
<protein>
    <recommendedName>
        <fullName evidence="4">TIGR03016 family PEP-CTERM system-associated outer membrane protein</fullName>
    </recommendedName>
</protein>
<dbReference type="HOGENOM" id="CLU_054172_0_0_7"/>
<feature type="signal peptide" evidence="1">
    <location>
        <begin position="1"/>
        <end position="33"/>
    </location>
</feature>
<dbReference type="Proteomes" id="UP000057609">
    <property type="component" value="Chromosome"/>
</dbReference>
<dbReference type="NCBIfam" id="TIGR03016">
    <property type="entry name" value="pepcterm_hypo_1"/>
    <property type="match status" value="1"/>
</dbReference>
<dbReference type="STRING" id="345632.GPICK_09095"/>
<gene>
    <name evidence="2" type="ORF">GPICK_09095</name>
</gene>
<feature type="chain" id="PRO_5002112504" description="TIGR03016 family PEP-CTERM system-associated outer membrane protein" evidence="1">
    <location>
        <begin position="34"/>
        <end position="419"/>
    </location>
</feature>
<keyword evidence="3" id="KW-1185">Reference proteome</keyword>
<dbReference type="KEGG" id="gpi:GPICK_09095"/>
<dbReference type="EMBL" id="CP009788">
    <property type="protein sequence ID" value="AJE03483.1"/>
    <property type="molecule type" value="Genomic_DNA"/>
</dbReference>
<dbReference type="InterPro" id="IPR017467">
    <property type="entry name" value="CHP03016_PEP-CTERM"/>
</dbReference>
<evidence type="ECO:0000256" key="1">
    <source>
        <dbReference type="SAM" id="SignalP"/>
    </source>
</evidence>
<keyword evidence="1" id="KW-0732">Signal</keyword>
<dbReference type="AlphaFoldDB" id="A0A0B5B9T4"/>
<organism evidence="2 3">
    <name type="scientific">Geobacter pickeringii</name>
    <dbReference type="NCBI Taxonomy" id="345632"/>
    <lineage>
        <taxon>Bacteria</taxon>
        <taxon>Pseudomonadati</taxon>
        <taxon>Thermodesulfobacteriota</taxon>
        <taxon>Desulfuromonadia</taxon>
        <taxon>Geobacterales</taxon>
        <taxon>Geobacteraceae</taxon>
        <taxon>Geobacter</taxon>
    </lineage>
</organism>
<sequence>MVDCSFNVWRGLMRSHVLATAALFLCCSSVSFATEFSFHPSLAVSEEYTDNVLERSTDKKSDFITRVLPGISLLYKAPRWDWDGRYTFDYRYYAKRNRSDEITHDAAVKGQIRVVDEFFFVDLDEIYKKVSLDVTRDNTGESLFFNQSDRNTFTVSPYFVWRLNPKAKLKTGYRYMNTWYKEPTGVDRTDHSGFGELAYEITPRTTFTAGYTFTHQDSSLNDYDKHDGYVGGRYEFDERSYLFGQVGYTSIRYDFGQNVGNVFWNAGFSKTFDSLTAHVNTGVKYTEDPQSNLTKETFYSGGLDYLFGRGEASLFLNYSDFDRIGPGTIDTTRYTAGVRARYELVPSLTGSAGFEADNFVRSYMLNTPRRYFATASLSYLLSEGFTLTATYIYVDYYSPTVVGDNREINRAILELRKIF</sequence>
<accession>A0A0B5B9T4</accession>
<evidence type="ECO:0000313" key="3">
    <source>
        <dbReference type="Proteomes" id="UP000057609"/>
    </source>
</evidence>
<evidence type="ECO:0000313" key="2">
    <source>
        <dbReference type="EMBL" id="AJE03483.1"/>
    </source>
</evidence>
<reference evidence="2 3" key="1">
    <citation type="journal article" date="2015" name="Genome Announc.">
        <title>Complete Genome of Geobacter pickeringii G13T, a Metal-Reducing Isolate from Sedimentary Kaolin Deposits.</title>
        <authorList>
            <person name="Badalamenti J.P."/>
            <person name="Bond D.R."/>
        </authorList>
    </citation>
    <scope>NUCLEOTIDE SEQUENCE [LARGE SCALE GENOMIC DNA]</scope>
    <source>
        <strain evidence="2 3">G13</strain>
    </source>
</reference>
<dbReference type="SUPFAM" id="SSF56935">
    <property type="entry name" value="Porins"/>
    <property type="match status" value="1"/>
</dbReference>
<evidence type="ECO:0008006" key="4">
    <source>
        <dbReference type="Google" id="ProtNLM"/>
    </source>
</evidence>
<name>A0A0B5B9T4_9BACT</name>